<dbReference type="Pfam" id="PF10336">
    <property type="entry name" value="DUF2420"/>
    <property type="match status" value="1"/>
</dbReference>
<feature type="region of interest" description="Disordered" evidence="1">
    <location>
        <begin position="168"/>
        <end position="192"/>
    </location>
</feature>
<feature type="compositionally biased region" description="Acidic residues" evidence="1">
    <location>
        <begin position="407"/>
        <end position="416"/>
    </location>
</feature>
<feature type="compositionally biased region" description="Acidic residues" evidence="1">
    <location>
        <begin position="178"/>
        <end position="192"/>
    </location>
</feature>
<feature type="compositionally biased region" description="Basic and acidic residues" evidence="1">
    <location>
        <begin position="502"/>
        <end position="516"/>
    </location>
</feature>
<keyword evidence="3" id="KW-1185">Reference proteome</keyword>
<gene>
    <name evidence="2" type="ORF">PHSY_001042</name>
</gene>
<feature type="compositionally biased region" description="Polar residues" evidence="1">
    <location>
        <begin position="608"/>
        <end position="617"/>
    </location>
</feature>
<dbReference type="EMBL" id="DF238776">
    <property type="protein sequence ID" value="GAC93477.1"/>
    <property type="molecule type" value="Genomic_DNA"/>
</dbReference>
<dbReference type="GeneID" id="24106343"/>
<dbReference type="HOGENOM" id="CLU_011427_0_0_1"/>
<feature type="region of interest" description="Disordered" evidence="1">
    <location>
        <begin position="455"/>
        <end position="653"/>
    </location>
</feature>
<dbReference type="AlphaFoldDB" id="R9NY23"/>
<dbReference type="OrthoDB" id="2507795at2759"/>
<dbReference type="RefSeq" id="XP_012187064.1">
    <property type="nucleotide sequence ID" value="XM_012331674.1"/>
</dbReference>
<accession>R9NY23</accession>
<organism evidence="2 3">
    <name type="scientific">Pseudozyma hubeiensis (strain SY62)</name>
    <name type="common">Yeast</name>
    <dbReference type="NCBI Taxonomy" id="1305764"/>
    <lineage>
        <taxon>Eukaryota</taxon>
        <taxon>Fungi</taxon>
        <taxon>Dikarya</taxon>
        <taxon>Basidiomycota</taxon>
        <taxon>Ustilaginomycotina</taxon>
        <taxon>Ustilaginomycetes</taxon>
        <taxon>Ustilaginales</taxon>
        <taxon>Ustilaginaceae</taxon>
        <taxon>Pseudozyma</taxon>
    </lineage>
</organism>
<protein>
    <submittedName>
        <fullName evidence="2">Uncharacterized protein</fullName>
    </submittedName>
</protein>
<feature type="compositionally biased region" description="Acidic residues" evidence="1">
    <location>
        <begin position="543"/>
        <end position="604"/>
    </location>
</feature>
<name>R9NY23_PSEHS</name>
<sequence length="759" mass="82985">MDENPDYDYEMEPQATTAVFQATIEEAMDERSSEGMSMSDSGSRFEALEKAAIDVDFNDALTPQQPAIPLTNLINEASQFKKDDTIDSIPTPSALQTPTAQHLGDDTATVHASHTVENGAAASEAAIQDATNRVGVEHDGARLGAMPDSNAKEHEQVDELHLEEHLAAPPNGASDASALEESDQLEEDNEDNVDVNAEQGGLAQKGYTYLAPEEGPDTAIRVSFHGQDFVMWSPSDIPAFLIMSDTVEENDPGHEAGDFVQVEAPALQVAKDVLWQPLDSLFTGLRDKSALGEFLDESHELHIAFPDLDLDVAEDNLYCREITLDDLLQLHRGLGLETSLHIQVSERPRFITKYNELAQHVASILGNQLQHSSDDEEEAANSGDRVRDADALVEPLLEAEGVQTQDEGVDGGDGDQVEPSTIVVGIASAKPDVEASPHEASGVKQGQEYLQRAYDSPDAQQQENEKELQTEGEELGQGQELEHDEGVVGSAGDFVPGDEEEHEKVTLDTEEARGESEGSLDGEVEPDAAQAEEAEGEERQDFEQVEENEEDDVEAEDEDEDREQAVEEVEAEEEEEGQGREDEEEYAEEEEEEYADEAEEDGQDAEQTFYTTVNSGSEAEEDELEDPEQGDAHDAAYVQAAEDHGSTYAYEQAGDELEWQGTYGDPSFLASRVLQSTSADQSMLSVPFAVSTEDEAEEQIVEYTEEPQESNVDAGSPSSTASTSYQTGALRKRGLDDEDEDAAYEQDDYETESKRVKVL</sequence>
<dbReference type="eggNOG" id="ENOG502SAQ9">
    <property type="taxonomic scope" value="Eukaryota"/>
</dbReference>
<proteinExistence type="predicted"/>
<feature type="compositionally biased region" description="Polar residues" evidence="1">
    <location>
        <begin position="709"/>
        <end position="727"/>
    </location>
</feature>
<dbReference type="InterPro" id="IPR018822">
    <property type="entry name" value="UPF0646"/>
</dbReference>
<evidence type="ECO:0000256" key="1">
    <source>
        <dbReference type="SAM" id="MobiDB-lite"/>
    </source>
</evidence>
<feature type="compositionally biased region" description="Acidic residues" evidence="1">
    <location>
        <begin position="618"/>
        <end position="629"/>
    </location>
</feature>
<feature type="region of interest" description="Disordered" evidence="1">
    <location>
        <begin position="398"/>
        <end position="418"/>
    </location>
</feature>
<reference evidence="3" key="1">
    <citation type="journal article" date="2013" name="Genome Announc.">
        <title>Draft genome sequence of the basidiomycetous yeast-like fungus Pseudozyma hubeiensis SY62, which produces an abundant amount of the biosurfactant mannosylerythritol lipids.</title>
        <authorList>
            <person name="Konishi M."/>
            <person name="Hatada Y."/>
            <person name="Horiuchi J."/>
        </authorList>
    </citation>
    <scope>NUCLEOTIDE SEQUENCE [LARGE SCALE GENOMIC DNA]</scope>
    <source>
        <strain evidence="3">SY62</strain>
    </source>
</reference>
<dbReference type="Proteomes" id="UP000014071">
    <property type="component" value="Unassembled WGS sequence"/>
</dbReference>
<feature type="compositionally biased region" description="Acidic residues" evidence="1">
    <location>
        <begin position="518"/>
        <end position="536"/>
    </location>
</feature>
<dbReference type="STRING" id="1305764.R9NY23"/>
<evidence type="ECO:0000313" key="3">
    <source>
        <dbReference type="Proteomes" id="UP000014071"/>
    </source>
</evidence>
<feature type="compositionally biased region" description="Acidic residues" evidence="1">
    <location>
        <begin position="736"/>
        <end position="750"/>
    </location>
</feature>
<feature type="region of interest" description="Disordered" evidence="1">
    <location>
        <begin position="703"/>
        <end position="759"/>
    </location>
</feature>
<evidence type="ECO:0000313" key="2">
    <source>
        <dbReference type="EMBL" id="GAC93477.1"/>
    </source>
</evidence>